<dbReference type="Pfam" id="PF03413">
    <property type="entry name" value="PepSY"/>
    <property type="match status" value="1"/>
</dbReference>
<dbReference type="AlphaFoldDB" id="A0A7G5ECW7"/>
<evidence type="ECO:0000313" key="5">
    <source>
        <dbReference type="Proteomes" id="UP000515240"/>
    </source>
</evidence>
<dbReference type="EMBL" id="CP058554">
    <property type="protein sequence ID" value="QMV71842.1"/>
    <property type="molecule type" value="Genomic_DNA"/>
</dbReference>
<feature type="domain" description="PepSY" evidence="3">
    <location>
        <begin position="10"/>
        <end position="88"/>
    </location>
</feature>
<dbReference type="InterPro" id="IPR025711">
    <property type="entry name" value="PepSY"/>
</dbReference>
<feature type="chain" id="PRO_5028987765" evidence="1">
    <location>
        <begin position="26"/>
        <end position="172"/>
    </location>
</feature>
<dbReference type="KEGG" id="cpis:HS961_02775"/>
<keyword evidence="1" id="KW-0732">Signal</keyword>
<proteinExistence type="predicted"/>
<keyword evidence="5" id="KW-1185">Reference proteome</keyword>
<dbReference type="Pfam" id="PF13670">
    <property type="entry name" value="PepSY_2"/>
    <property type="match status" value="1"/>
</dbReference>
<organism evidence="4 5">
    <name type="scientific">Comamonas piscis</name>
    <dbReference type="NCBI Taxonomy" id="1562974"/>
    <lineage>
        <taxon>Bacteria</taxon>
        <taxon>Pseudomonadati</taxon>
        <taxon>Pseudomonadota</taxon>
        <taxon>Betaproteobacteria</taxon>
        <taxon>Burkholderiales</taxon>
        <taxon>Comamonadaceae</taxon>
        <taxon>Comamonas</taxon>
    </lineage>
</organism>
<dbReference type="Gene3D" id="3.10.450.40">
    <property type="match status" value="2"/>
</dbReference>
<name>A0A7G5ECW7_9BURK</name>
<dbReference type="RefSeq" id="WP_182326271.1">
    <property type="nucleotide sequence ID" value="NZ_CP058554.1"/>
</dbReference>
<evidence type="ECO:0000256" key="1">
    <source>
        <dbReference type="SAM" id="SignalP"/>
    </source>
</evidence>
<sequence>MQRTLSNTALALTLALASLSGSAFASTAEKIAAVQAARFDLTQAIQSAQSQHGLKVLQAEIDTKKKQPVYEVSGINAQGREIKLKFSALDAAKVLENKDDGAAEKKDTDRLAAAKIGINDAIATALKHTPGKAIEVDLDDHLGVLTYDVKIINAANTEIEVRVHAIEGNIHQ</sequence>
<dbReference type="Proteomes" id="UP000515240">
    <property type="component" value="Chromosome"/>
</dbReference>
<evidence type="ECO:0000259" key="2">
    <source>
        <dbReference type="Pfam" id="PF03413"/>
    </source>
</evidence>
<evidence type="ECO:0000313" key="4">
    <source>
        <dbReference type="EMBL" id="QMV71842.1"/>
    </source>
</evidence>
<reference evidence="4 5" key="1">
    <citation type="journal article" date="2020" name="G3 (Bethesda)">
        <title>CeMbio - The Caenorhabditis elegans Microbiome Resource.</title>
        <authorList>
            <person name="Dirksen P."/>
            <person name="Assie A."/>
            <person name="Zimmermann J."/>
            <person name="Zhang F."/>
            <person name="Tietje A.M."/>
            <person name="Marsh S.A."/>
            <person name="Felix M.A."/>
            <person name="Shapira M."/>
            <person name="Kaleta C."/>
            <person name="Schulenburg H."/>
            <person name="Samuel B."/>
        </authorList>
    </citation>
    <scope>NUCLEOTIDE SEQUENCE [LARGE SCALE GENOMIC DNA]</scope>
    <source>
        <strain evidence="4 5">BIGb0172</strain>
    </source>
</reference>
<feature type="domain" description="PepSY" evidence="2">
    <location>
        <begin position="115"/>
        <end position="168"/>
    </location>
</feature>
<gene>
    <name evidence="4" type="ORF">HS961_02775</name>
</gene>
<protein>
    <submittedName>
        <fullName evidence="4">PepSY domain-containing protein</fullName>
    </submittedName>
</protein>
<accession>A0A7G5ECW7</accession>
<feature type="signal peptide" evidence="1">
    <location>
        <begin position="1"/>
        <end position="25"/>
    </location>
</feature>
<evidence type="ECO:0000259" key="3">
    <source>
        <dbReference type="Pfam" id="PF13670"/>
    </source>
</evidence>